<reference evidence="3" key="1">
    <citation type="journal article" date="2019" name="Int. J. Syst. Evol. Microbiol.">
        <title>The Global Catalogue of Microorganisms (GCM) 10K type strain sequencing project: providing services to taxonomists for standard genome sequencing and annotation.</title>
        <authorList>
            <consortium name="The Broad Institute Genomics Platform"/>
            <consortium name="The Broad Institute Genome Sequencing Center for Infectious Disease"/>
            <person name="Wu L."/>
            <person name="Ma J."/>
        </authorList>
    </citation>
    <scope>NUCLEOTIDE SEQUENCE [LARGE SCALE GENOMIC DNA]</scope>
    <source>
        <strain evidence="3">JCM 17923</strain>
    </source>
</reference>
<dbReference type="EMBL" id="BAABGZ010000016">
    <property type="protein sequence ID" value="GAA4354304.1"/>
    <property type="molecule type" value="Genomic_DNA"/>
</dbReference>
<gene>
    <name evidence="2" type="ORF">GCM10023185_15960</name>
</gene>
<name>A0ABP8I9M6_9BACT</name>
<proteinExistence type="predicted"/>
<dbReference type="RefSeq" id="WP_345235496.1">
    <property type="nucleotide sequence ID" value="NZ_BAABGZ010000016.1"/>
</dbReference>
<evidence type="ECO:0000256" key="1">
    <source>
        <dbReference type="SAM" id="SignalP"/>
    </source>
</evidence>
<evidence type="ECO:0008006" key="4">
    <source>
        <dbReference type="Google" id="ProtNLM"/>
    </source>
</evidence>
<sequence>MLTLKTFSAALGLSLLAASTQAQVTATPAPERHYPKSSIGLNVGWGAPYGFGADFSYMVTPNLDLNAGLGLGVGFKAGVGTRYYFMPQRKLSPFVGLNLTHTTGIAEFDLTLNENTMQQERTRLSFKPSNQLHLRGGVRWQPTLRFAMIGALGYGARLTGNPVVYAPGYAPTQQSNRDLVDAIAPGGVEVSVGVAFGLGR</sequence>
<keyword evidence="3" id="KW-1185">Reference proteome</keyword>
<feature type="signal peptide" evidence="1">
    <location>
        <begin position="1"/>
        <end position="22"/>
    </location>
</feature>
<protein>
    <recommendedName>
        <fullName evidence="4">Outer membrane protein beta-barrel domain-containing protein</fullName>
    </recommendedName>
</protein>
<dbReference type="Gene3D" id="2.40.160.20">
    <property type="match status" value="1"/>
</dbReference>
<keyword evidence="1" id="KW-0732">Signal</keyword>
<dbReference type="Proteomes" id="UP001501153">
    <property type="component" value="Unassembled WGS sequence"/>
</dbReference>
<evidence type="ECO:0000313" key="2">
    <source>
        <dbReference type="EMBL" id="GAA4354304.1"/>
    </source>
</evidence>
<evidence type="ECO:0000313" key="3">
    <source>
        <dbReference type="Proteomes" id="UP001501153"/>
    </source>
</evidence>
<feature type="chain" id="PRO_5045313569" description="Outer membrane protein beta-barrel domain-containing protein" evidence="1">
    <location>
        <begin position="23"/>
        <end position="200"/>
    </location>
</feature>
<organism evidence="2 3">
    <name type="scientific">Hymenobacter saemangeumensis</name>
    <dbReference type="NCBI Taxonomy" id="1084522"/>
    <lineage>
        <taxon>Bacteria</taxon>
        <taxon>Pseudomonadati</taxon>
        <taxon>Bacteroidota</taxon>
        <taxon>Cytophagia</taxon>
        <taxon>Cytophagales</taxon>
        <taxon>Hymenobacteraceae</taxon>
        <taxon>Hymenobacter</taxon>
    </lineage>
</organism>
<comment type="caution">
    <text evidence="2">The sequence shown here is derived from an EMBL/GenBank/DDBJ whole genome shotgun (WGS) entry which is preliminary data.</text>
</comment>
<accession>A0ABP8I9M6</accession>